<name>A0A1B0AHN0_GLOPL</name>
<evidence type="ECO:0000313" key="1">
    <source>
        <dbReference type="EnsemblMetazoa" id="GPAI046111-PA"/>
    </source>
</evidence>
<protein>
    <submittedName>
        <fullName evidence="1">Uncharacterized protein</fullName>
    </submittedName>
</protein>
<keyword evidence="2" id="KW-1185">Reference proteome</keyword>
<proteinExistence type="predicted"/>
<accession>A0A1B0AHN0</accession>
<dbReference type="Proteomes" id="UP000092445">
    <property type="component" value="Unassembled WGS sequence"/>
</dbReference>
<organism evidence="1 2">
    <name type="scientific">Glossina pallidipes</name>
    <name type="common">Tsetse fly</name>
    <dbReference type="NCBI Taxonomy" id="7398"/>
    <lineage>
        <taxon>Eukaryota</taxon>
        <taxon>Metazoa</taxon>
        <taxon>Ecdysozoa</taxon>
        <taxon>Arthropoda</taxon>
        <taxon>Hexapoda</taxon>
        <taxon>Insecta</taxon>
        <taxon>Pterygota</taxon>
        <taxon>Neoptera</taxon>
        <taxon>Endopterygota</taxon>
        <taxon>Diptera</taxon>
        <taxon>Brachycera</taxon>
        <taxon>Muscomorpha</taxon>
        <taxon>Hippoboscoidea</taxon>
        <taxon>Glossinidae</taxon>
        <taxon>Glossina</taxon>
    </lineage>
</organism>
<reference evidence="1" key="2">
    <citation type="submission" date="2020-05" db="UniProtKB">
        <authorList>
            <consortium name="EnsemblMetazoa"/>
        </authorList>
    </citation>
    <scope>IDENTIFICATION</scope>
    <source>
        <strain evidence="1">IAEA</strain>
    </source>
</reference>
<evidence type="ECO:0000313" key="2">
    <source>
        <dbReference type="Proteomes" id="UP000092445"/>
    </source>
</evidence>
<dbReference type="VEuPathDB" id="VectorBase:GPAI046111"/>
<dbReference type="AlphaFoldDB" id="A0A1B0AHN0"/>
<reference evidence="2" key="1">
    <citation type="submission" date="2014-03" db="EMBL/GenBank/DDBJ databases">
        <authorList>
            <person name="Aksoy S."/>
            <person name="Warren W."/>
            <person name="Wilson R.K."/>
        </authorList>
    </citation>
    <scope>NUCLEOTIDE SEQUENCE [LARGE SCALE GENOMIC DNA]</scope>
    <source>
        <strain evidence="2">IAEA</strain>
    </source>
</reference>
<sequence>MSTVEAYDDATYCWDLISANRKSETKRNQLLTFSRLGNLNAPQRLLSLAMHLDTETHTFLNQYVPGMYIVRACMSGSKSDMNCFVENKAAKQTTQTLKVNRETQLDKVSTSPSSLLLLLLSIVAHNN</sequence>
<dbReference type="EnsemblMetazoa" id="GPAI046111-RA">
    <property type="protein sequence ID" value="GPAI046111-PA"/>
    <property type="gene ID" value="GPAI046111"/>
</dbReference>